<organism evidence="3 4">
    <name type="scientific">Streptacidiphilus fuscans</name>
    <dbReference type="NCBI Taxonomy" id="2789292"/>
    <lineage>
        <taxon>Bacteria</taxon>
        <taxon>Bacillati</taxon>
        <taxon>Actinomycetota</taxon>
        <taxon>Actinomycetes</taxon>
        <taxon>Kitasatosporales</taxon>
        <taxon>Streptomycetaceae</taxon>
        <taxon>Streptacidiphilus</taxon>
    </lineage>
</organism>
<dbReference type="InterPro" id="IPR051783">
    <property type="entry name" value="NAD(P)-dependent_oxidoreduct"/>
</dbReference>
<sequence length="330" mass="34458">MRATVLGATGFVGGAVVGELLRRGVEVRVAGRRPPREAQPTLAQPSDAHPDGVEHVYADLRDPGSLHGICEGSDVLLQLASYIGPDEEMCRAVNEHGTDAAVAEARRAGTAHVVLLSTAAVHGAGPHSGTAVLATETRPVSTASRTRLTGERAVLAAGGTVLRPGLILGEGDRWVVPALEELQRRVPARWGAGRAVLSAVGVRDLARLVAGVAAHGTGLGVRHASHPAPVSIGDLLDALARHGLLPTIGESWPLDRCLAQLRATSGKMSERQFRLFAEDHWYAGDGTWDTVGVAPGPGPLSCLDEAAPWYRAHLGGLPVRSDRPGQPEPA</sequence>
<name>A0A931B3K8_9ACTN</name>
<dbReference type="GO" id="GO:0004029">
    <property type="term" value="F:aldehyde dehydrogenase (NAD+) activity"/>
    <property type="evidence" value="ECO:0007669"/>
    <property type="project" value="TreeGrafter"/>
</dbReference>
<dbReference type="InterPro" id="IPR036291">
    <property type="entry name" value="NAD(P)-bd_dom_sf"/>
</dbReference>
<evidence type="ECO:0000313" key="4">
    <source>
        <dbReference type="Proteomes" id="UP000657385"/>
    </source>
</evidence>
<reference evidence="3" key="1">
    <citation type="submission" date="2020-11" db="EMBL/GenBank/DDBJ databases">
        <title>Isolation and identification of active actinomycetes.</title>
        <authorList>
            <person name="Yu B."/>
        </authorList>
    </citation>
    <scope>NUCLEOTIDE SEQUENCE</scope>
    <source>
        <strain evidence="3">NEAU-YB345</strain>
    </source>
</reference>
<dbReference type="GO" id="GO:0005737">
    <property type="term" value="C:cytoplasm"/>
    <property type="evidence" value="ECO:0007669"/>
    <property type="project" value="TreeGrafter"/>
</dbReference>
<gene>
    <name evidence="3" type="ORF">I2501_21415</name>
</gene>
<protein>
    <submittedName>
        <fullName evidence="3">NAD-dependent epimerase/dehydratase family protein</fullName>
    </submittedName>
</protein>
<accession>A0A931B3K8</accession>
<comment type="caution">
    <text evidence="3">The sequence shown here is derived from an EMBL/GenBank/DDBJ whole genome shotgun (WGS) entry which is preliminary data.</text>
</comment>
<evidence type="ECO:0000256" key="1">
    <source>
        <dbReference type="SAM" id="MobiDB-lite"/>
    </source>
</evidence>
<feature type="region of interest" description="Disordered" evidence="1">
    <location>
        <begin position="31"/>
        <end position="51"/>
    </location>
</feature>
<dbReference type="Gene3D" id="3.40.50.720">
    <property type="entry name" value="NAD(P)-binding Rossmann-like Domain"/>
    <property type="match status" value="1"/>
</dbReference>
<proteinExistence type="predicted"/>
<dbReference type="SUPFAM" id="SSF51735">
    <property type="entry name" value="NAD(P)-binding Rossmann-fold domains"/>
    <property type="match status" value="1"/>
</dbReference>
<feature type="domain" description="NAD-dependent epimerase/dehydratase" evidence="2">
    <location>
        <begin position="4"/>
        <end position="215"/>
    </location>
</feature>
<dbReference type="AlphaFoldDB" id="A0A931B3K8"/>
<dbReference type="Proteomes" id="UP000657385">
    <property type="component" value="Unassembled WGS sequence"/>
</dbReference>
<evidence type="ECO:0000259" key="2">
    <source>
        <dbReference type="Pfam" id="PF01370"/>
    </source>
</evidence>
<dbReference type="PANTHER" id="PTHR48079:SF6">
    <property type="entry name" value="NAD(P)-BINDING DOMAIN-CONTAINING PROTEIN-RELATED"/>
    <property type="match status" value="1"/>
</dbReference>
<evidence type="ECO:0000313" key="3">
    <source>
        <dbReference type="EMBL" id="MBF9070585.1"/>
    </source>
</evidence>
<dbReference type="PANTHER" id="PTHR48079">
    <property type="entry name" value="PROTEIN YEEZ"/>
    <property type="match status" value="1"/>
</dbReference>
<dbReference type="Pfam" id="PF01370">
    <property type="entry name" value="Epimerase"/>
    <property type="match status" value="1"/>
</dbReference>
<dbReference type="InterPro" id="IPR001509">
    <property type="entry name" value="Epimerase_deHydtase"/>
</dbReference>
<keyword evidence="4" id="KW-1185">Reference proteome</keyword>
<dbReference type="RefSeq" id="WP_196195769.1">
    <property type="nucleotide sequence ID" value="NZ_JADPRT010000009.1"/>
</dbReference>
<dbReference type="EMBL" id="JADPRT010000009">
    <property type="protein sequence ID" value="MBF9070585.1"/>
    <property type="molecule type" value="Genomic_DNA"/>
</dbReference>